<feature type="region of interest" description="Disordered" evidence="1">
    <location>
        <begin position="436"/>
        <end position="473"/>
    </location>
</feature>
<dbReference type="Pfam" id="PF12770">
    <property type="entry name" value="CHAT"/>
    <property type="match status" value="1"/>
</dbReference>
<protein>
    <recommendedName>
        <fullName evidence="2">CHAT domain-containing protein</fullName>
    </recommendedName>
</protein>
<feature type="compositionally biased region" description="Polar residues" evidence="1">
    <location>
        <begin position="459"/>
        <end position="469"/>
    </location>
</feature>
<keyword evidence="4" id="KW-1185">Reference proteome</keyword>
<dbReference type="AlphaFoldDB" id="A0A1E1KLF5"/>
<dbReference type="Proteomes" id="UP000178912">
    <property type="component" value="Unassembled WGS sequence"/>
</dbReference>
<dbReference type="EMBL" id="FJUX01000038">
    <property type="protein sequence ID" value="CZS98832.1"/>
    <property type="molecule type" value="Genomic_DNA"/>
</dbReference>
<dbReference type="InterPro" id="IPR024983">
    <property type="entry name" value="CHAT_dom"/>
</dbReference>
<feature type="compositionally biased region" description="Acidic residues" evidence="1">
    <location>
        <begin position="62"/>
        <end position="71"/>
    </location>
</feature>
<feature type="region of interest" description="Disordered" evidence="1">
    <location>
        <begin position="47"/>
        <end position="72"/>
    </location>
</feature>
<name>A0A1E1KLF5_9HELO</name>
<accession>A0A1E1KLF5</accession>
<evidence type="ECO:0000313" key="4">
    <source>
        <dbReference type="Proteomes" id="UP000178912"/>
    </source>
</evidence>
<organism evidence="3 4">
    <name type="scientific">Rhynchosporium agropyri</name>
    <dbReference type="NCBI Taxonomy" id="914238"/>
    <lineage>
        <taxon>Eukaryota</taxon>
        <taxon>Fungi</taxon>
        <taxon>Dikarya</taxon>
        <taxon>Ascomycota</taxon>
        <taxon>Pezizomycotina</taxon>
        <taxon>Leotiomycetes</taxon>
        <taxon>Helotiales</taxon>
        <taxon>Ploettnerulaceae</taxon>
        <taxon>Rhynchosporium</taxon>
    </lineage>
</organism>
<sequence>METSLPALGKSQTSARVPPLVAIEDQRTPRSQIIDFPVSDPSVSFEEAVREYSQTCSSPEDQRDEDGETSELDSGFVVTSVDDVCKLPETEEEDSKLSGYLPSKIVFETRNKSRDAIRLGSTEDSLEALESGLQTLRKQAGKRSDCWALGEAEILLDLGRKEEAKKALAHCATEPITRGKSTPLRRPILRKSGSVVDAQFAADMLKFNKQSQQQSQEELLQLSLRAEDWDKARETAESLHRIDSSYFDIKKPMDRFQKCRQMLNLGILAETEDRRSAEHFQRHSLAKALRLYNHGCFATELFHKHFDPPQAQVNGLDHRDCANLFFSAARVCVKFHQHGCYDEHRNHLSPGKFTGRYKKDAIPCSPPLAEKDWKHQALHFMEQGRSRALLESILRGDPEEPLVTNMQRRHLMAHVALAARETTRIKKKRDSFLLGVDPRSSPSLAPDEFQDDSLRGLTDSPSQTPTLSKSKPDVTEVAMMREPRLLALGPLLDTAGLDDYKYADVLPASPSSLGGSDLGGELRERSLARLNAQMRWRKAFLYALAMSNPTLNAALPSSTFVKDASSILSKIPADTVVIEYALVTAPPEGLITLIITSDGIEECTSQRVDTLPKDIADLLSSMHSWSWGGKTREMSPLSPRSKTPINVQEICSNLSRILIQPIQRFLVSKKKLIIIPSGELAHVPWAMFLHIPVAVVPSLSIWDHLQTHSREITTPSKVSVVGNPPRNEDDTLRDGDIPFSHMEAFYIARINQDLPFLAGENNRKQFQEWVALTRVLHLCAHSTFDEKDPSRSGIQLFRAPLTIHDWRDLAIKADLVVFSSCLSGISKAFHSGSAFGFAHTLLGTGTRAFIGSLWPVDDQATLLLMMIFYDQLRKFSPAEALHRAQMAMQNLSHQDVWGLVERLKIKVRHSRVDKFVDNPTFWIRRLDNLRVDELQDLRDPRSWAAFVLTGYGFQNI</sequence>
<feature type="domain" description="CHAT" evidence="2">
    <location>
        <begin position="648"/>
        <end position="950"/>
    </location>
</feature>
<evidence type="ECO:0000256" key="1">
    <source>
        <dbReference type="SAM" id="MobiDB-lite"/>
    </source>
</evidence>
<gene>
    <name evidence="3" type="ORF">RAG0_07392</name>
</gene>
<dbReference type="OrthoDB" id="5040840at2759"/>
<evidence type="ECO:0000259" key="2">
    <source>
        <dbReference type="Pfam" id="PF12770"/>
    </source>
</evidence>
<proteinExistence type="predicted"/>
<dbReference type="PANTHER" id="PTHR10098">
    <property type="entry name" value="RAPSYN-RELATED"/>
    <property type="match status" value="1"/>
</dbReference>
<evidence type="ECO:0000313" key="3">
    <source>
        <dbReference type="EMBL" id="CZS98832.1"/>
    </source>
</evidence>
<reference evidence="4" key="1">
    <citation type="submission" date="2016-03" db="EMBL/GenBank/DDBJ databases">
        <authorList>
            <person name="Guldener U."/>
        </authorList>
    </citation>
    <scope>NUCLEOTIDE SEQUENCE [LARGE SCALE GENOMIC DNA]</scope>
    <source>
        <strain evidence="4">04CH-RAC-A.6.1</strain>
    </source>
</reference>
<dbReference type="PANTHER" id="PTHR10098:SF108">
    <property type="entry name" value="TETRATRICOPEPTIDE REPEAT PROTEIN 28"/>
    <property type="match status" value="1"/>
</dbReference>